<dbReference type="Proteomes" id="UP000299102">
    <property type="component" value="Unassembled WGS sequence"/>
</dbReference>
<evidence type="ECO:0000313" key="1">
    <source>
        <dbReference type="EMBL" id="GBP67314.1"/>
    </source>
</evidence>
<keyword evidence="2" id="KW-1185">Reference proteome</keyword>
<proteinExistence type="predicted"/>
<accession>A0A4C1XXD1</accession>
<organism evidence="1 2">
    <name type="scientific">Eumeta variegata</name>
    <name type="common">Bagworm moth</name>
    <name type="synonym">Eumeta japonica</name>
    <dbReference type="NCBI Taxonomy" id="151549"/>
    <lineage>
        <taxon>Eukaryota</taxon>
        <taxon>Metazoa</taxon>
        <taxon>Ecdysozoa</taxon>
        <taxon>Arthropoda</taxon>
        <taxon>Hexapoda</taxon>
        <taxon>Insecta</taxon>
        <taxon>Pterygota</taxon>
        <taxon>Neoptera</taxon>
        <taxon>Endopterygota</taxon>
        <taxon>Lepidoptera</taxon>
        <taxon>Glossata</taxon>
        <taxon>Ditrysia</taxon>
        <taxon>Tineoidea</taxon>
        <taxon>Psychidae</taxon>
        <taxon>Oiketicinae</taxon>
        <taxon>Eumeta</taxon>
    </lineage>
</organism>
<protein>
    <submittedName>
        <fullName evidence="1">Uncharacterized protein</fullName>
    </submittedName>
</protein>
<sequence length="166" mass="18485">MTSCRPSTVPVPDELFQRSETGTGILQLPLHSTTRVLGVSDAANKTSSGYLVLRQGSHMRKYRASRYYTFCAKICNFHLNTCRLGGEGLAGGIMSHICEIVLRKHSSPLSLQFGVCRRLRFTNTSRTLPARHVYCTRPDSKGEIICLYGTHLRQLVLIQRSGTLAD</sequence>
<evidence type="ECO:0000313" key="2">
    <source>
        <dbReference type="Proteomes" id="UP000299102"/>
    </source>
</evidence>
<reference evidence="1 2" key="1">
    <citation type="journal article" date="2019" name="Commun. Biol.">
        <title>The bagworm genome reveals a unique fibroin gene that provides high tensile strength.</title>
        <authorList>
            <person name="Kono N."/>
            <person name="Nakamura H."/>
            <person name="Ohtoshi R."/>
            <person name="Tomita M."/>
            <person name="Numata K."/>
            <person name="Arakawa K."/>
        </authorList>
    </citation>
    <scope>NUCLEOTIDE SEQUENCE [LARGE SCALE GENOMIC DNA]</scope>
</reference>
<gene>
    <name evidence="1" type="ORF">EVAR_97932_1</name>
</gene>
<name>A0A4C1XXD1_EUMVA</name>
<comment type="caution">
    <text evidence="1">The sequence shown here is derived from an EMBL/GenBank/DDBJ whole genome shotgun (WGS) entry which is preliminary data.</text>
</comment>
<dbReference type="EMBL" id="BGZK01000980">
    <property type="protein sequence ID" value="GBP67314.1"/>
    <property type="molecule type" value="Genomic_DNA"/>
</dbReference>
<dbReference type="AlphaFoldDB" id="A0A4C1XXD1"/>